<dbReference type="Proteomes" id="UP000675881">
    <property type="component" value="Chromosome 12"/>
</dbReference>
<protein>
    <recommendedName>
        <fullName evidence="1">RNA-directed DNA polymerase</fullName>
        <ecNumber evidence="1">2.7.7.49</ecNumber>
    </recommendedName>
</protein>
<feature type="domain" description="Integrase zinc-binding" evidence="2">
    <location>
        <begin position="32"/>
        <end position="84"/>
    </location>
</feature>
<dbReference type="InterPro" id="IPR041588">
    <property type="entry name" value="Integrase_H2C2"/>
</dbReference>
<evidence type="ECO:0000256" key="1">
    <source>
        <dbReference type="ARBA" id="ARBA00012493"/>
    </source>
</evidence>
<dbReference type="GO" id="GO:0003964">
    <property type="term" value="F:RNA-directed DNA polymerase activity"/>
    <property type="evidence" value="ECO:0007669"/>
    <property type="project" value="UniProtKB-EC"/>
</dbReference>
<proteinExistence type="predicted"/>
<keyword evidence="4" id="KW-1185">Reference proteome</keyword>
<name>A0A7R8CH11_LEPSM</name>
<dbReference type="Gene3D" id="1.10.340.70">
    <property type="match status" value="1"/>
</dbReference>
<organism evidence="3 4">
    <name type="scientific">Lepeophtheirus salmonis</name>
    <name type="common">Salmon louse</name>
    <name type="synonym">Caligus salmonis</name>
    <dbReference type="NCBI Taxonomy" id="72036"/>
    <lineage>
        <taxon>Eukaryota</taxon>
        <taxon>Metazoa</taxon>
        <taxon>Ecdysozoa</taxon>
        <taxon>Arthropoda</taxon>
        <taxon>Crustacea</taxon>
        <taxon>Multicrustacea</taxon>
        <taxon>Hexanauplia</taxon>
        <taxon>Copepoda</taxon>
        <taxon>Siphonostomatoida</taxon>
        <taxon>Caligidae</taxon>
        <taxon>Lepeophtheirus</taxon>
    </lineage>
</organism>
<reference evidence="3" key="1">
    <citation type="submission" date="2021-02" db="EMBL/GenBank/DDBJ databases">
        <authorList>
            <person name="Bekaert M."/>
        </authorList>
    </citation>
    <scope>NUCLEOTIDE SEQUENCE</scope>
    <source>
        <strain evidence="3">IoA-00</strain>
    </source>
</reference>
<dbReference type="PANTHER" id="PTHR37984">
    <property type="entry name" value="PROTEIN CBG26694"/>
    <property type="match status" value="1"/>
</dbReference>
<dbReference type="InterPro" id="IPR050951">
    <property type="entry name" value="Retrovirus_Pol_polyprotein"/>
</dbReference>
<evidence type="ECO:0000313" key="4">
    <source>
        <dbReference type="Proteomes" id="UP000675881"/>
    </source>
</evidence>
<dbReference type="Pfam" id="PF17921">
    <property type="entry name" value="Integrase_H2C2"/>
    <property type="match status" value="1"/>
</dbReference>
<evidence type="ECO:0000313" key="3">
    <source>
        <dbReference type="EMBL" id="CAF2820214.1"/>
    </source>
</evidence>
<gene>
    <name evidence="3" type="ORF">LSAA_3541</name>
</gene>
<dbReference type="EC" id="2.7.7.49" evidence="1"/>
<accession>A0A7R8CH11</accession>
<dbReference type="EMBL" id="HG994591">
    <property type="protein sequence ID" value="CAF2820214.1"/>
    <property type="molecule type" value="Genomic_DNA"/>
</dbReference>
<dbReference type="PANTHER" id="PTHR37984:SF7">
    <property type="entry name" value="INTEGRASE CATALYTIC DOMAIN-CONTAINING PROTEIN"/>
    <property type="match status" value="1"/>
</dbReference>
<dbReference type="AlphaFoldDB" id="A0A7R8CH11"/>
<evidence type="ECO:0000259" key="2">
    <source>
        <dbReference type="Pfam" id="PF17921"/>
    </source>
</evidence>
<sequence>MYRRHIQYKTIWKNILLENKLLITNGKITIPSIAISYILKKLHISHPSIVRARKLARDRYFWPGMNHSIKTSIESCSKCMEIQPSQTKLTEHNKTLGSQPMEKVFLDLFHQDKKDSFIDGQQIYWIFLGQTIEKDYDNRKEIKKLKEVAGYGIQATRKPPKRQAGIGILGGWAFKSRMDCLSRHGEDHQYELDMLKTVKGLGPRR</sequence>